<keyword evidence="3" id="KW-1185">Reference proteome</keyword>
<sequence>MYLITPMTEEGIRPHVGKRVCAMLCDGSYYHGTITDIRDGHLILNGQSNPEAAICSSKKMKANLKKAARSASISAYYPGYGYGYGYGAGAGIALSLGLLALLFLI</sequence>
<comment type="caution">
    <text evidence="2">The sequence shown here is derived from an EMBL/GenBank/DDBJ whole genome shotgun (WGS) entry which is preliminary data.</text>
</comment>
<feature type="transmembrane region" description="Helical" evidence="1">
    <location>
        <begin position="84"/>
        <end position="104"/>
    </location>
</feature>
<keyword evidence="1" id="KW-0472">Membrane</keyword>
<evidence type="ECO:0000313" key="2">
    <source>
        <dbReference type="EMBL" id="SIQ51458.1"/>
    </source>
</evidence>
<name>A0ABY1JNZ8_9BACL</name>
<reference evidence="2 3" key="1">
    <citation type="submission" date="2017-01" db="EMBL/GenBank/DDBJ databases">
        <authorList>
            <person name="Varghese N."/>
            <person name="Submissions S."/>
        </authorList>
    </citation>
    <scope>NUCLEOTIDE SEQUENCE [LARGE SCALE GENOMIC DNA]</scope>
    <source>
        <strain evidence="2 3">ATCC 23464</strain>
    </source>
</reference>
<evidence type="ECO:0000313" key="3">
    <source>
        <dbReference type="Proteomes" id="UP000186666"/>
    </source>
</evidence>
<gene>
    <name evidence="2" type="ORF">SAMN05421578_102350</name>
</gene>
<dbReference type="EMBL" id="FTNK01000002">
    <property type="protein sequence ID" value="SIQ51458.1"/>
    <property type="molecule type" value="Genomic_DNA"/>
</dbReference>
<keyword evidence="1" id="KW-0812">Transmembrane</keyword>
<keyword evidence="1" id="KW-1133">Transmembrane helix</keyword>
<organism evidence="2 3">
    <name type="scientific">Paenibacillus macquariensis</name>
    <dbReference type="NCBI Taxonomy" id="948756"/>
    <lineage>
        <taxon>Bacteria</taxon>
        <taxon>Bacillati</taxon>
        <taxon>Bacillota</taxon>
        <taxon>Bacilli</taxon>
        <taxon>Bacillales</taxon>
        <taxon>Paenibacillaceae</taxon>
        <taxon>Paenibacillus</taxon>
    </lineage>
</organism>
<dbReference type="RefSeq" id="WP_068581244.1">
    <property type="nucleotide sequence ID" value="NZ_FTNK01000002.1"/>
</dbReference>
<dbReference type="Proteomes" id="UP000186666">
    <property type="component" value="Unassembled WGS sequence"/>
</dbReference>
<protein>
    <submittedName>
        <fullName evidence="2">Uncharacterized protein</fullName>
    </submittedName>
</protein>
<evidence type="ECO:0000256" key="1">
    <source>
        <dbReference type="SAM" id="Phobius"/>
    </source>
</evidence>
<accession>A0ABY1JNZ8</accession>
<proteinExistence type="predicted"/>